<keyword evidence="6" id="KW-0645">Protease</keyword>
<evidence type="ECO:0000256" key="7">
    <source>
        <dbReference type="ARBA" id="ARBA00022676"/>
    </source>
</evidence>
<sequence length="768" mass="82809">MSNPREETLVNKRSSPRRKSALESLFRPLAALLKTLRAKLRGRRPSSSIRNKNIPGANERPLGELVSSPASKRSPTAGEWAIRFPRVRSLLRLAALLAGTTLSLLLLGLSVLLLTLRLQSLPATSAAQVSQIYDASGNLLDSFHAGQSRESVPLQRISPYLIDATLAIEDRRFYEHNGFDLRSMARAALVNLESGRARQGASTITQQLARNLYLTHERTWKRKIKEAAYTAQLEMNLSKEEILGQYFNQIYYGHGAYGIEKAAKMYYSKHASELTLAESAMLAGVPKGPKYYSPYMNMENAVHRQRLILAAMQEAGTITPEQAAAAKAEKLELKTLQPAGSDGGAPYFRDYVRQTAVDELGLDEHLISEGGVRIYTTLDPAMQQAAEAAMQDALPSSSEQQAALVAIEPETGYIRAMVGGRDYRKGPFNRALARRQPGSSFKPVLYLTALQSGMTAVTPFTSAPTIFTYDGGRKTYSPRNYRDHYAGGDITMRDAIASSDNTYAVNTIMRIGANKVVATARQLGLDGDMQPLPSLALGTYPASPLEMASAFSALAAGGVRAEPTAILRVEDSKGEVLYRSEPRLSRVADAAHAYVLTSLMESVFENGGTGSRVSAMIHRPVAGKTGTTADDAWLVGYTPDLATAVWTGYDKGRQLTTAESHRAAPIFAAFTEHALTGRPARPFTVPDGIVSVAVDPASGLRYGPGCSGWRMELFVAGTEPIGSCDGSKAGTADAADTAPAEGASSASPAANESKGSGWLKGLSRWLRH</sequence>
<evidence type="ECO:0000256" key="12">
    <source>
        <dbReference type="ARBA" id="ARBA00023136"/>
    </source>
</evidence>
<keyword evidence="9" id="KW-0378">Hydrolase</keyword>
<dbReference type="GO" id="GO:0009252">
    <property type="term" value="P:peptidoglycan biosynthetic process"/>
    <property type="evidence" value="ECO:0007669"/>
    <property type="project" value="UniProtKB-KW"/>
</dbReference>
<keyword evidence="22" id="KW-1185">Reference proteome</keyword>
<evidence type="ECO:0000256" key="18">
    <source>
        <dbReference type="SAM" id="Phobius"/>
    </source>
</evidence>
<evidence type="ECO:0000256" key="17">
    <source>
        <dbReference type="SAM" id="MobiDB-lite"/>
    </source>
</evidence>
<dbReference type="SUPFAM" id="SSF56601">
    <property type="entry name" value="beta-lactamase/transpeptidase-like"/>
    <property type="match status" value="1"/>
</dbReference>
<dbReference type="PANTHER" id="PTHR32282">
    <property type="entry name" value="BINDING PROTEIN TRANSPEPTIDASE, PUTATIVE-RELATED"/>
    <property type="match status" value="1"/>
</dbReference>
<comment type="catalytic activity">
    <reaction evidence="16">
        <text>[GlcNAc-(1-&gt;4)-Mur2Ac(oyl-L-Ala-gamma-D-Glu-L-Lys-D-Ala-D-Ala)](n)-di-trans,octa-cis-undecaprenyl diphosphate + beta-D-GlcNAc-(1-&gt;4)-Mur2Ac(oyl-L-Ala-gamma-D-Glu-L-Lys-D-Ala-D-Ala)-di-trans,octa-cis-undecaprenyl diphosphate = [GlcNAc-(1-&gt;4)-Mur2Ac(oyl-L-Ala-gamma-D-Glu-L-Lys-D-Ala-D-Ala)](n+1)-di-trans,octa-cis-undecaprenyl diphosphate + di-trans,octa-cis-undecaprenyl diphosphate + H(+)</text>
        <dbReference type="Rhea" id="RHEA:23708"/>
        <dbReference type="Rhea" id="RHEA-COMP:9602"/>
        <dbReference type="Rhea" id="RHEA-COMP:9603"/>
        <dbReference type="ChEBI" id="CHEBI:15378"/>
        <dbReference type="ChEBI" id="CHEBI:58405"/>
        <dbReference type="ChEBI" id="CHEBI:60033"/>
        <dbReference type="ChEBI" id="CHEBI:78435"/>
        <dbReference type="EC" id="2.4.99.28"/>
    </reaction>
</comment>
<dbReference type="InterPro" id="IPR023346">
    <property type="entry name" value="Lysozyme-like_dom_sf"/>
</dbReference>
<feature type="domain" description="Penicillin-binding protein transpeptidase" evidence="19">
    <location>
        <begin position="403"/>
        <end position="670"/>
    </location>
</feature>
<feature type="compositionally biased region" description="Low complexity" evidence="17">
    <location>
        <begin position="725"/>
        <end position="753"/>
    </location>
</feature>
<accession>A0A229NY22</accession>
<dbReference type="GO" id="GO:0005886">
    <property type="term" value="C:plasma membrane"/>
    <property type="evidence" value="ECO:0007669"/>
    <property type="project" value="UniProtKB-SubCell"/>
</dbReference>
<dbReference type="Gene3D" id="3.40.710.10">
    <property type="entry name" value="DD-peptidase/beta-lactamase superfamily"/>
    <property type="match status" value="1"/>
</dbReference>
<keyword evidence="18" id="KW-0812">Transmembrane</keyword>
<dbReference type="GO" id="GO:0009002">
    <property type="term" value="F:serine-type D-Ala-D-Ala carboxypeptidase activity"/>
    <property type="evidence" value="ECO:0007669"/>
    <property type="project" value="UniProtKB-EC"/>
</dbReference>
<dbReference type="SUPFAM" id="SSF53955">
    <property type="entry name" value="Lysozyme-like"/>
    <property type="match status" value="1"/>
</dbReference>
<gene>
    <name evidence="21" type="ORF">CGZ75_17490</name>
</gene>
<keyword evidence="10" id="KW-0133">Cell shape</keyword>
<dbReference type="GO" id="GO:0030288">
    <property type="term" value="C:outer membrane-bounded periplasmic space"/>
    <property type="evidence" value="ECO:0007669"/>
    <property type="project" value="TreeGrafter"/>
</dbReference>
<keyword evidence="11" id="KW-0573">Peptidoglycan synthesis</keyword>
<feature type="transmembrane region" description="Helical" evidence="18">
    <location>
        <begin position="93"/>
        <end position="116"/>
    </location>
</feature>
<dbReference type="InterPro" id="IPR012338">
    <property type="entry name" value="Beta-lactam/transpept-like"/>
</dbReference>
<keyword evidence="5 21" id="KW-0121">Carboxypeptidase</keyword>
<feature type="domain" description="Glycosyl transferase family 51" evidence="20">
    <location>
        <begin position="137"/>
        <end position="313"/>
    </location>
</feature>
<comment type="subcellular location">
    <subcellularLocation>
        <location evidence="1">Cell membrane</location>
    </subcellularLocation>
</comment>
<keyword evidence="13" id="KW-0511">Multifunctional enzyme</keyword>
<evidence type="ECO:0000313" key="22">
    <source>
        <dbReference type="Proteomes" id="UP000215145"/>
    </source>
</evidence>
<evidence type="ECO:0000256" key="3">
    <source>
        <dbReference type="ARBA" id="ARBA00007739"/>
    </source>
</evidence>
<keyword evidence="14" id="KW-0961">Cell wall biogenesis/degradation</keyword>
<dbReference type="InterPro" id="IPR001460">
    <property type="entry name" value="PCN-bd_Tpept"/>
</dbReference>
<evidence type="ECO:0000259" key="20">
    <source>
        <dbReference type="Pfam" id="PF00912"/>
    </source>
</evidence>
<dbReference type="Proteomes" id="UP000215145">
    <property type="component" value="Unassembled WGS sequence"/>
</dbReference>
<evidence type="ECO:0000256" key="5">
    <source>
        <dbReference type="ARBA" id="ARBA00022645"/>
    </source>
</evidence>
<organism evidence="21 22">
    <name type="scientific">Paenibacillus herberti</name>
    <dbReference type="NCBI Taxonomy" id="1619309"/>
    <lineage>
        <taxon>Bacteria</taxon>
        <taxon>Bacillati</taxon>
        <taxon>Bacillota</taxon>
        <taxon>Bacilli</taxon>
        <taxon>Bacillales</taxon>
        <taxon>Paenibacillaceae</taxon>
        <taxon>Paenibacillus</taxon>
    </lineage>
</organism>
<keyword evidence="12 18" id="KW-0472">Membrane</keyword>
<evidence type="ECO:0000256" key="1">
    <source>
        <dbReference type="ARBA" id="ARBA00004236"/>
    </source>
</evidence>
<dbReference type="GO" id="GO:0008658">
    <property type="term" value="F:penicillin binding"/>
    <property type="evidence" value="ECO:0007669"/>
    <property type="project" value="InterPro"/>
</dbReference>
<dbReference type="NCBIfam" id="TIGR02074">
    <property type="entry name" value="PBP_1a_fam"/>
    <property type="match status" value="1"/>
</dbReference>
<dbReference type="InterPro" id="IPR050396">
    <property type="entry name" value="Glycosyltr_51/Transpeptidase"/>
</dbReference>
<keyword evidence="18" id="KW-1133">Transmembrane helix</keyword>
<dbReference type="EMBL" id="NMUQ01000002">
    <property type="protein sequence ID" value="OXM14694.1"/>
    <property type="molecule type" value="Genomic_DNA"/>
</dbReference>
<reference evidence="21 22" key="1">
    <citation type="submission" date="2017-07" db="EMBL/GenBank/DDBJ databases">
        <title>Paenibacillus herberti R33 genome sequencing and assembly.</title>
        <authorList>
            <person name="Su W."/>
        </authorList>
    </citation>
    <scope>NUCLEOTIDE SEQUENCE [LARGE SCALE GENOMIC DNA]</scope>
    <source>
        <strain evidence="21 22">R33</strain>
    </source>
</reference>
<dbReference type="InterPro" id="IPR001264">
    <property type="entry name" value="Glyco_trans_51"/>
</dbReference>
<keyword evidence="4" id="KW-1003">Cell membrane</keyword>
<evidence type="ECO:0000256" key="16">
    <source>
        <dbReference type="ARBA" id="ARBA00049902"/>
    </source>
</evidence>
<protein>
    <submittedName>
        <fullName evidence="21">Carboxypeptidase</fullName>
    </submittedName>
</protein>
<evidence type="ECO:0000256" key="6">
    <source>
        <dbReference type="ARBA" id="ARBA00022670"/>
    </source>
</evidence>
<name>A0A229NY22_9BACL</name>
<evidence type="ECO:0000256" key="10">
    <source>
        <dbReference type="ARBA" id="ARBA00022960"/>
    </source>
</evidence>
<dbReference type="AlphaFoldDB" id="A0A229NY22"/>
<evidence type="ECO:0000259" key="19">
    <source>
        <dbReference type="Pfam" id="PF00905"/>
    </source>
</evidence>
<keyword evidence="8" id="KW-0808">Transferase</keyword>
<feature type="region of interest" description="Disordered" evidence="17">
    <location>
        <begin position="43"/>
        <end position="75"/>
    </location>
</feature>
<evidence type="ECO:0000256" key="4">
    <source>
        <dbReference type="ARBA" id="ARBA00022475"/>
    </source>
</evidence>
<proteinExistence type="inferred from homology"/>
<dbReference type="Gene3D" id="1.10.3810.10">
    <property type="entry name" value="Biosynthetic peptidoglycan transglycosylase-like"/>
    <property type="match status" value="1"/>
</dbReference>
<dbReference type="InterPro" id="IPR036950">
    <property type="entry name" value="PBP_transglycosylase"/>
</dbReference>
<dbReference type="GO" id="GO:0008360">
    <property type="term" value="P:regulation of cell shape"/>
    <property type="evidence" value="ECO:0007669"/>
    <property type="project" value="UniProtKB-KW"/>
</dbReference>
<evidence type="ECO:0000256" key="13">
    <source>
        <dbReference type="ARBA" id="ARBA00023268"/>
    </source>
</evidence>
<feature type="region of interest" description="Disordered" evidence="17">
    <location>
        <begin position="725"/>
        <end position="755"/>
    </location>
</feature>
<dbReference type="PANTHER" id="PTHR32282:SF11">
    <property type="entry name" value="PENICILLIN-BINDING PROTEIN 1B"/>
    <property type="match status" value="1"/>
</dbReference>
<dbReference type="GO" id="GO:0008955">
    <property type="term" value="F:peptidoglycan glycosyltransferase activity"/>
    <property type="evidence" value="ECO:0007669"/>
    <property type="project" value="UniProtKB-EC"/>
</dbReference>
<evidence type="ECO:0000313" key="21">
    <source>
        <dbReference type="EMBL" id="OXM14694.1"/>
    </source>
</evidence>
<keyword evidence="7" id="KW-0328">Glycosyltransferase</keyword>
<comment type="catalytic activity">
    <reaction evidence="15">
        <text>Preferential cleavage: (Ac)2-L-Lys-D-Ala-|-D-Ala. Also transpeptidation of peptidyl-alanyl moieties that are N-acyl substituents of D-alanine.</text>
        <dbReference type="EC" id="3.4.16.4"/>
    </reaction>
</comment>
<dbReference type="Pfam" id="PF00912">
    <property type="entry name" value="Transgly"/>
    <property type="match status" value="1"/>
</dbReference>
<dbReference type="Pfam" id="PF00905">
    <property type="entry name" value="Transpeptidase"/>
    <property type="match status" value="1"/>
</dbReference>
<dbReference type="FunFam" id="1.10.3810.10:FF:000001">
    <property type="entry name" value="Penicillin-binding protein 1A"/>
    <property type="match status" value="1"/>
</dbReference>
<evidence type="ECO:0000256" key="11">
    <source>
        <dbReference type="ARBA" id="ARBA00022984"/>
    </source>
</evidence>
<dbReference type="GO" id="GO:0071555">
    <property type="term" value="P:cell wall organization"/>
    <property type="evidence" value="ECO:0007669"/>
    <property type="project" value="UniProtKB-KW"/>
</dbReference>
<evidence type="ECO:0000256" key="14">
    <source>
        <dbReference type="ARBA" id="ARBA00023316"/>
    </source>
</evidence>
<comment type="similarity">
    <text evidence="3">In the N-terminal section; belongs to the glycosyltransferase 51 family.</text>
</comment>
<evidence type="ECO:0000256" key="2">
    <source>
        <dbReference type="ARBA" id="ARBA00007090"/>
    </source>
</evidence>
<evidence type="ECO:0000256" key="8">
    <source>
        <dbReference type="ARBA" id="ARBA00022679"/>
    </source>
</evidence>
<evidence type="ECO:0000256" key="9">
    <source>
        <dbReference type="ARBA" id="ARBA00022801"/>
    </source>
</evidence>
<evidence type="ECO:0000256" key="15">
    <source>
        <dbReference type="ARBA" id="ARBA00034000"/>
    </source>
</evidence>
<comment type="caution">
    <text evidence="21">The sequence shown here is derived from an EMBL/GenBank/DDBJ whole genome shotgun (WGS) entry which is preliminary data.</text>
</comment>
<dbReference type="GO" id="GO:0006508">
    <property type="term" value="P:proteolysis"/>
    <property type="evidence" value="ECO:0007669"/>
    <property type="project" value="UniProtKB-KW"/>
</dbReference>
<dbReference type="OrthoDB" id="9766909at2"/>
<comment type="similarity">
    <text evidence="2">In the C-terminal section; belongs to the transpeptidase family.</text>
</comment>